<keyword evidence="4" id="KW-1185">Reference proteome</keyword>
<evidence type="ECO:0000313" key="4">
    <source>
        <dbReference type="Proteomes" id="UP001230035"/>
    </source>
</evidence>
<dbReference type="Proteomes" id="UP001230035">
    <property type="component" value="Unassembled WGS sequence"/>
</dbReference>
<reference evidence="3 4" key="1">
    <citation type="submission" date="2023-05" db="EMBL/GenBank/DDBJ databases">
        <title>Flavobacterium sedimenti sp. nov., isolated from the sediment.</title>
        <authorList>
            <person name="Wu N."/>
        </authorList>
    </citation>
    <scope>NUCLEOTIDE SEQUENCE [LARGE SCALE GENOMIC DNA]</scope>
    <source>
        <strain evidence="3 4">YZ-48</strain>
    </source>
</reference>
<name>A0ABT6XS13_9FLAO</name>
<feature type="domain" description="Secretion system C-terminal sorting" evidence="2">
    <location>
        <begin position="473"/>
        <end position="541"/>
    </location>
</feature>
<dbReference type="Pfam" id="PF18962">
    <property type="entry name" value="Por_Secre_tail"/>
    <property type="match status" value="1"/>
</dbReference>
<dbReference type="RefSeq" id="WP_283239556.1">
    <property type="nucleotide sequence ID" value="NZ_JASGBP010000007.1"/>
</dbReference>
<protein>
    <submittedName>
        <fullName evidence="3">T9SS type A sorting domain-containing protein</fullName>
    </submittedName>
</protein>
<evidence type="ECO:0000256" key="1">
    <source>
        <dbReference type="ARBA" id="ARBA00022729"/>
    </source>
</evidence>
<evidence type="ECO:0000259" key="2">
    <source>
        <dbReference type="Pfam" id="PF18962"/>
    </source>
</evidence>
<proteinExistence type="predicted"/>
<organism evidence="3 4">
    <name type="scientific">Flavobacterium sedimenticola</name>
    <dbReference type="NCBI Taxonomy" id="3043286"/>
    <lineage>
        <taxon>Bacteria</taxon>
        <taxon>Pseudomonadati</taxon>
        <taxon>Bacteroidota</taxon>
        <taxon>Flavobacteriia</taxon>
        <taxon>Flavobacteriales</taxon>
        <taxon>Flavobacteriaceae</taxon>
        <taxon>Flavobacterium</taxon>
    </lineage>
</organism>
<dbReference type="NCBIfam" id="TIGR04183">
    <property type="entry name" value="Por_Secre_tail"/>
    <property type="match status" value="1"/>
</dbReference>
<dbReference type="InterPro" id="IPR026444">
    <property type="entry name" value="Secre_tail"/>
</dbReference>
<accession>A0ABT6XS13</accession>
<sequence length="543" mass="61145">MKTKILFLTLMVYCIGNAQNFQKGYGVINVSEIADQQELYSLNIANNNIFTAGVYKAASLFSLPGFYGTLSRLKLDGDLIWYKAYAPQNSDSLVNIFISSVTNVDNSIYCLSYYLGEGETSGYLLMKLDESGNVIFTKKIKDVFPDMASSKLVYHNHFIYCLTNSRILKFSTEGELIKSVSLNATILDLFITSTNKLALTGNTFIGPNYYIPLILLDEDLNLDKGYLYYSLESEFSQLPYGKTIAEGANNKLILGGPGSYMAFAEDGQPIWARSYLPLVNNTPQYNSMDSLLEFADIESFNNGNGLLGVVKSFYAISPPGVFEPQEDDYEYWHNYTSIVDINLNDGTANSIKTIKHGFDTYRDNIVGNEIKLVENNYYFAGKYIDFDFTKKVNYVHKGTLDDIGCGEVEKQFPSFSFLENIGVAIFPEDGVFETFEIITDVEMQSYDINPNFNSIFCANTLSTPENNTIEINIYPNPSKHSITIDGLDITYKVTVYDTMGKLIKTYPIAINNTYDISNLQMGLYIVKIETEDNNVYFSKLIKN</sequence>
<dbReference type="EMBL" id="JASGBP010000007">
    <property type="protein sequence ID" value="MDI9257879.1"/>
    <property type="molecule type" value="Genomic_DNA"/>
</dbReference>
<comment type="caution">
    <text evidence="3">The sequence shown here is derived from an EMBL/GenBank/DDBJ whole genome shotgun (WGS) entry which is preliminary data.</text>
</comment>
<gene>
    <name evidence="3" type="ORF">QHT84_10690</name>
</gene>
<keyword evidence="1" id="KW-0732">Signal</keyword>
<evidence type="ECO:0000313" key="3">
    <source>
        <dbReference type="EMBL" id="MDI9257879.1"/>
    </source>
</evidence>